<evidence type="ECO:0000313" key="1">
    <source>
        <dbReference type="EMBL" id="TGD82218.1"/>
    </source>
</evidence>
<keyword evidence="2" id="KW-1185">Reference proteome</keyword>
<comment type="caution">
    <text evidence="1">The sequence shown here is derived from an EMBL/GenBank/DDBJ whole genome shotgun (WGS) entry which is preliminary data.</text>
</comment>
<evidence type="ECO:0000313" key="2">
    <source>
        <dbReference type="Proteomes" id="UP000298284"/>
    </source>
</evidence>
<organism evidence="1 2">
    <name type="scientific">Hymenobacter wooponensis</name>
    <dbReference type="NCBI Taxonomy" id="1525360"/>
    <lineage>
        <taxon>Bacteria</taxon>
        <taxon>Pseudomonadati</taxon>
        <taxon>Bacteroidota</taxon>
        <taxon>Cytophagia</taxon>
        <taxon>Cytophagales</taxon>
        <taxon>Hymenobacteraceae</taxon>
        <taxon>Hymenobacter</taxon>
    </lineage>
</organism>
<dbReference type="OrthoDB" id="886882at2"/>
<proteinExistence type="predicted"/>
<dbReference type="RefSeq" id="WP_135528383.1">
    <property type="nucleotide sequence ID" value="NZ_SRKZ01000001.1"/>
</dbReference>
<name>A0A4Z0MS98_9BACT</name>
<dbReference type="EMBL" id="SRKZ01000001">
    <property type="protein sequence ID" value="TGD82218.1"/>
    <property type="molecule type" value="Genomic_DNA"/>
</dbReference>
<protein>
    <submittedName>
        <fullName evidence="1">Uncharacterized protein</fullName>
    </submittedName>
</protein>
<sequence length="63" mass="7250">MEPEDEFLENASTMVKFAREEVKQFLAWTNKHTAYGKSAEEIVAKLEGILSDIKALESQYNNR</sequence>
<gene>
    <name evidence="1" type="ORF">EU557_00025</name>
</gene>
<accession>A0A4Z0MS98</accession>
<dbReference type="AlphaFoldDB" id="A0A4Z0MS98"/>
<dbReference type="Proteomes" id="UP000298284">
    <property type="component" value="Unassembled WGS sequence"/>
</dbReference>
<reference evidence="1 2" key="1">
    <citation type="submission" date="2019-04" db="EMBL/GenBank/DDBJ databases">
        <authorList>
            <person name="Feng G."/>
            <person name="Zhang J."/>
            <person name="Zhu H."/>
        </authorList>
    </citation>
    <scope>NUCLEOTIDE SEQUENCE [LARGE SCALE GENOMIC DNA]</scope>
    <source>
        <strain evidence="1 2">JCM 19491</strain>
    </source>
</reference>